<dbReference type="InterPro" id="IPR041726">
    <property type="entry name" value="ACAD10_11_N"/>
</dbReference>
<dbReference type="EMBL" id="DS469736">
    <property type="protein sequence ID" value="EDO34300.1"/>
    <property type="molecule type" value="Genomic_DNA"/>
</dbReference>
<evidence type="ECO:0000313" key="2">
    <source>
        <dbReference type="EMBL" id="EDO34300.1"/>
    </source>
</evidence>
<dbReference type="PANTHER" id="PTHR47829:SF1">
    <property type="entry name" value="HAD FAMILY PHOSPHATASE"/>
    <property type="match status" value="1"/>
</dbReference>
<dbReference type="CDD" id="cd05154">
    <property type="entry name" value="ACAD10_11_N-like"/>
    <property type="match status" value="1"/>
</dbReference>
<feature type="domain" description="Aminoglycoside phosphotransferase" evidence="1">
    <location>
        <begin position="46"/>
        <end position="233"/>
    </location>
</feature>
<dbReference type="AlphaFoldDB" id="A7SPR3"/>
<dbReference type="PANTHER" id="PTHR47829">
    <property type="entry name" value="HYDROLASE, PUTATIVE (AFU_ORTHOLOGUE AFUA_1G12880)-RELATED"/>
    <property type="match status" value="1"/>
</dbReference>
<dbReference type="PhylomeDB" id="A7SPR3"/>
<sequence>MTATATEINPNLPGIEVEGEHQLPIKNVVRYLQKFLNLNQEGPPLIRKFGYGVSNPTYYIEYGGKKMVLRMEPAKKYQIIPFCHGMKHEYSIMKALKPTGIPVPDVLALCEDPSVLGSSFYIMEYVHGRVITPDALAAMTPDERRTHYDALIRMLVQLHSIDVEKYGIISLDEKGHFYKRNIEKYAKLYYDNKTDEIPELELVISWLRENIPNKETTVIVHGDYRLDNAIFHNIIVGFQGSLDGVPTVPEFKHAYYKEAGVQPISDWRFYDAATMFRLAASFQYTKAKKIKENLPDEHPGIFMATMVDSVAKGAWAAATRESP</sequence>
<dbReference type="InterPro" id="IPR052898">
    <property type="entry name" value="ACAD10-like"/>
</dbReference>
<dbReference type="InParanoid" id="A7SPR3"/>
<evidence type="ECO:0000259" key="1">
    <source>
        <dbReference type="Pfam" id="PF01636"/>
    </source>
</evidence>
<dbReference type="Gene3D" id="3.30.200.20">
    <property type="entry name" value="Phosphorylase Kinase, domain 1"/>
    <property type="match status" value="1"/>
</dbReference>
<accession>A7SPR3</accession>
<dbReference type="Gene3D" id="3.90.1200.10">
    <property type="match status" value="2"/>
</dbReference>
<dbReference type="Proteomes" id="UP000001593">
    <property type="component" value="Unassembled WGS sequence"/>
</dbReference>
<keyword evidence="3" id="KW-1185">Reference proteome</keyword>
<dbReference type="SUPFAM" id="SSF56112">
    <property type="entry name" value="Protein kinase-like (PK-like)"/>
    <property type="match status" value="1"/>
</dbReference>
<gene>
    <name evidence="2" type="ORF">NEMVEDRAFT_v1g233446</name>
</gene>
<dbReference type="STRING" id="45351.A7SPR3"/>
<dbReference type="HOGENOM" id="CLU_007526_0_1_1"/>
<organism evidence="2 3">
    <name type="scientific">Nematostella vectensis</name>
    <name type="common">Starlet sea anemone</name>
    <dbReference type="NCBI Taxonomy" id="45351"/>
    <lineage>
        <taxon>Eukaryota</taxon>
        <taxon>Metazoa</taxon>
        <taxon>Cnidaria</taxon>
        <taxon>Anthozoa</taxon>
        <taxon>Hexacorallia</taxon>
        <taxon>Actiniaria</taxon>
        <taxon>Edwardsiidae</taxon>
        <taxon>Nematostella</taxon>
    </lineage>
</organism>
<proteinExistence type="predicted"/>
<dbReference type="Pfam" id="PF01636">
    <property type="entry name" value="APH"/>
    <property type="match status" value="1"/>
</dbReference>
<evidence type="ECO:0000313" key="3">
    <source>
        <dbReference type="Proteomes" id="UP000001593"/>
    </source>
</evidence>
<protein>
    <recommendedName>
        <fullName evidence="1">Aminoglycoside phosphotransferase domain-containing protein</fullName>
    </recommendedName>
</protein>
<dbReference type="InterPro" id="IPR011009">
    <property type="entry name" value="Kinase-like_dom_sf"/>
</dbReference>
<dbReference type="eggNOG" id="KOG1469">
    <property type="taxonomic scope" value="Eukaryota"/>
</dbReference>
<dbReference type="InterPro" id="IPR002575">
    <property type="entry name" value="Aminoglycoside_PTrfase"/>
</dbReference>
<reference evidence="2 3" key="1">
    <citation type="journal article" date="2007" name="Science">
        <title>Sea anemone genome reveals ancestral eumetazoan gene repertoire and genomic organization.</title>
        <authorList>
            <person name="Putnam N.H."/>
            <person name="Srivastava M."/>
            <person name="Hellsten U."/>
            <person name="Dirks B."/>
            <person name="Chapman J."/>
            <person name="Salamov A."/>
            <person name="Terry A."/>
            <person name="Shapiro H."/>
            <person name="Lindquist E."/>
            <person name="Kapitonov V.V."/>
            <person name="Jurka J."/>
            <person name="Genikhovich G."/>
            <person name="Grigoriev I.V."/>
            <person name="Lucas S.M."/>
            <person name="Steele R.E."/>
            <person name="Finnerty J.R."/>
            <person name="Technau U."/>
            <person name="Martindale M.Q."/>
            <person name="Rokhsar D.S."/>
        </authorList>
    </citation>
    <scope>NUCLEOTIDE SEQUENCE [LARGE SCALE GENOMIC DNA]</scope>
    <source>
        <strain evidence="3">CH2 X CH6</strain>
    </source>
</reference>
<name>A7SPR3_NEMVE</name>